<feature type="transmembrane region" description="Helical" evidence="9">
    <location>
        <begin position="17"/>
        <end position="35"/>
    </location>
</feature>
<dbReference type="EMBL" id="UINC01000888">
    <property type="protein sequence ID" value="SUZ62800.1"/>
    <property type="molecule type" value="Genomic_DNA"/>
</dbReference>
<keyword evidence="6" id="KW-0653">Protein transport</keyword>
<dbReference type="AlphaFoldDB" id="A0A381P7D3"/>
<feature type="transmembrane region" description="Helical" evidence="9">
    <location>
        <begin position="163"/>
        <end position="186"/>
    </location>
</feature>
<evidence type="ECO:0000256" key="7">
    <source>
        <dbReference type="ARBA" id="ARBA00022989"/>
    </source>
</evidence>
<evidence type="ECO:0000313" key="11">
    <source>
        <dbReference type="EMBL" id="SUZ62800.1"/>
    </source>
</evidence>
<dbReference type="GO" id="GO:0017038">
    <property type="term" value="P:protein import"/>
    <property type="evidence" value="ECO:0007669"/>
    <property type="project" value="TreeGrafter"/>
</dbReference>
<evidence type="ECO:0000256" key="8">
    <source>
        <dbReference type="ARBA" id="ARBA00023136"/>
    </source>
</evidence>
<comment type="similarity">
    <text evidence="2">Belongs to the ExbB/TolQ family.</text>
</comment>
<proteinExistence type="inferred from homology"/>
<evidence type="ECO:0000256" key="1">
    <source>
        <dbReference type="ARBA" id="ARBA00004651"/>
    </source>
</evidence>
<dbReference type="PANTHER" id="PTHR30625">
    <property type="entry name" value="PROTEIN TOLQ"/>
    <property type="match status" value="1"/>
</dbReference>
<organism evidence="11">
    <name type="scientific">marine metagenome</name>
    <dbReference type="NCBI Taxonomy" id="408172"/>
    <lineage>
        <taxon>unclassified sequences</taxon>
        <taxon>metagenomes</taxon>
        <taxon>ecological metagenomes</taxon>
    </lineage>
</organism>
<evidence type="ECO:0000256" key="5">
    <source>
        <dbReference type="ARBA" id="ARBA00022692"/>
    </source>
</evidence>
<dbReference type="Pfam" id="PF01618">
    <property type="entry name" value="MotA_ExbB"/>
    <property type="match status" value="1"/>
</dbReference>
<evidence type="ECO:0000256" key="9">
    <source>
        <dbReference type="SAM" id="Phobius"/>
    </source>
</evidence>
<gene>
    <name evidence="11" type="ORF">METZ01_LOCUS15654</name>
</gene>
<keyword evidence="3" id="KW-0813">Transport</keyword>
<name>A0A381P7D3_9ZZZZ</name>
<keyword evidence="5 9" id="KW-0812">Transmembrane</keyword>
<evidence type="ECO:0000259" key="10">
    <source>
        <dbReference type="Pfam" id="PF01618"/>
    </source>
</evidence>
<feature type="domain" description="MotA/TolQ/ExbB proton channel" evidence="10">
    <location>
        <begin position="76"/>
        <end position="197"/>
    </location>
</feature>
<dbReference type="PANTHER" id="PTHR30625:SF15">
    <property type="entry name" value="BIOPOLYMER TRANSPORT PROTEIN EXBB"/>
    <property type="match status" value="1"/>
</dbReference>
<keyword evidence="8 9" id="KW-0472">Membrane</keyword>
<evidence type="ECO:0000256" key="4">
    <source>
        <dbReference type="ARBA" id="ARBA00022475"/>
    </source>
</evidence>
<evidence type="ECO:0000256" key="3">
    <source>
        <dbReference type="ARBA" id="ARBA00022448"/>
    </source>
</evidence>
<dbReference type="InterPro" id="IPR002898">
    <property type="entry name" value="MotA_ExbB_proton_chnl"/>
</dbReference>
<keyword evidence="4" id="KW-1003">Cell membrane</keyword>
<dbReference type="GO" id="GO:0005886">
    <property type="term" value="C:plasma membrane"/>
    <property type="evidence" value="ECO:0007669"/>
    <property type="project" value="UniProtKB-SubCell"/>
</dbReference>
<protein>
    <recommendedName>
        <fullName evidence="10">MotA/TolQ/ExbB proton channel domain-containing protein</fullName>
    </recommendedName>
</protein>
<evidence type="ECO:0000256" key="6">
    <source>
        <dbReference type="ARBA" id="ARBA00022927"/>
    </source>
</evidence>
<sequence>MDASQYHLLSLFSDGGFMMYPLVLCSLIALGVIIAKSWTLTVAHASTKEVLAEVEEAAAAGRIAEAAELAAARPGPTAAILVAGLRRLQKDEVAQEELASAIRTTGTIELGFLERGLVILATVANCAPLMGFLGTVIGMIIAFASIEAAGDVDATLVAGGIKVALLTTATGLLIAIPVNLGYNFFVTRIDTLILDMEQGAQKVLDLAYSLAVRTELASAGARGAARPAAEDSGAEGSIS</sequence>
<keyword evidence="7 9" id="KW-1133">Transmembrane helix</keyword>
<reference evidence="11" key="1">
    <citation type="submission" date="2018-05" db="EMBL/GenBank/DDBJ databases">
        <authorList>
            <person name="Lanie J.A."/>
            <person name="Ng W.-L."/>
            <person name="Kazmierczak K.M."/>
            <person name="Andrzejewski T.M."/>
            <person name="Davidsen T.M."/>
            <person name="Wayne K.J."/>
            <person name="Tettelin H."/>
            <person name="Glass J.I."/>
            <person name="Rusch D."/>
            <person name="Podicherti R."/>
            <person name="Tsui H.-C.T."/>
            <person name="Winkler M.E."/>
        </authorList>
    </citation>
    <scope>NUCLEOTIDE SEQUENCE</scope>
</reference>
<evidence type="ECO:0000256" key="2">
    <source>
        <dbReference type="ARBA" id="ARBA00010442"/>
    </source>
</evidence>
<comment type="subcellular location">
    <subcellularLocation>
        <location evidence="1">Cell membrane</location>
        <topology evidence="1">Multi-pass membrane protein</topology>
    </subcellularLocation>
</comment>
<feature type="transmembrane region" description="Helical" evidence="9">
    <location>
        <begin position="117"/>
        <end position="143"/>
    </location>
</feature>
<accession>A0A381P7D3</accession>
<dbReference type="InterPro" id="IPR050790">
    <property type="entry name" value="ExbB/TolQ_transport"/>
</dbReference>